<dbReference type="PANTHER" id="PTHR10903:SF186">
    <property type="entry name" value="GTPASE IMAP FAMILY MEMBER 4-LIKE-RELATED"/>
    <property type="match status" value="1"/>
</dbReference>
<protein>
    <submittedName>
        <fullName evidence="5">GTPase IMAP family member 9-like</fullName>
    </submittedName>
</protein>
<feature type="domain" description="AIG1-type G" evidence="4">
    <location>
        <begin position="1"/>
        <end position="198"/>
    </location>
</feature>
<evidence type="ECO:0000313" key="5">
    <source>
        <dbReference type="RefSeq" id="XP_042605517.1"/>
    </source>
</evidence>
<dbReference type="Pfam" id="PF04548">
    <property type="entry name" value="AIG1"/>
    <property type="match status" value="1"/>
</dbReference>
<dbReference type="Proteomes" id="UP001155660">
    <property type="component" value="Chromosome B22"/>
</dbReference>
<comment type="similarity">
    <text evidence="1">Belongs to the TRAFAC class TrmE-Era-EngA-EngB-Septin-like GTPase superfamily. AIG1/Toc34/Toc159-like paraseptin GTPase family. IAN subfamily.</text>
</comment>
<dbReference type="OrthoDB" id="5985928at2759"/>
<dbReference type="RefSeq" id="XP_042605517.1">
    <property type="nucleotide sequence ID" value="XM_042749583.1"/>
</dbReference>
<evidence type="ECO:0000259" key="4">
    <source>
        <dbReference type="PROSITE" id="PS51720"/>
    </source>
</evidence>
<dbReference type="AlphaFoldDB" id="A0A9Q9XPB1"/>
<keyword evidence="3" id="KW-0342">GTP-binding</keyword>
<accession>A0A9Q9XPB1</accession>
<sequence length="200" mass="22604">MRIVLLGKTGFGKSASGNTILGKKEFISEMNSNSVTRGCSLKHATVSGRSVSVVDTPGFFDTKMKTKQLMIEIAKSVYLSSPGPHAFLILLKVNDRFTEHEQLIPQIIKIMFGQQVMKYSIIIFTYGDQLKEKTMEKIIEDDSRLRDLVQQCGGRYQVFSNEDENNREQVNDLLQKIDRMIEQNGGGHTVIRCLKDAQKI</sequence>
<dbReference type="PROSITE" id="PS51720">
    <property type="entry name" value="G_AIG1"/>
    <property type="match status" value="1"/>
</dbReference>
<dbReference type="PANTHER" id="PTHR10903">
    <property type="entry name" value="GTPASE, IMAP FAMILY MEMBER-RELATED"/>
    <property type="match status" value="1"/>
</dbReference>
<evidence type="ECO:0000256" key="1">
    <source>
        <dbReference type="ARBA" id="ARBA00008535"/>
    </source>
</evidence>
<reference evidence="5" key="1">
    <citation type="submission" date="2025-08" db="UniProtKB">
        <authorList>
            <consortium name="RefSeq"/>
        </authorList>
    </citation>
    <scope>IDENTIFICATION</scope>
    <source>
        <tissue evidence="5">Muscle</tissue>
    </source>
</reference>
<gene>
    <name evidence="5" type="primary">LOC122141657</name>
</gene>
<dbReference type="GeneID" id="122141657"/>
<dbReference type="CDD" id="cd01852">
    <property type="entry name" value="AIG1"/>
    <property type="match status" value="1"/>
</dbReference>
<dbReference type="FunFam" id="3.40.50.300:FF:000366">
    <property type="entry name" value="GTPase, IMAP family member 2"/>
    <property type="match status" value="1"/>
</dbReference>
<dbReference type="GO" id="GO:0005525">
    <property type="term" value="F:GTP binding"/>
    <property type="evidence" value="ECO:0007669"/>
    <property type="project" value="UniProtKB-KW"/>
</dbReference>
<dbReference type="InterPro" id="IPR006703">
    <property type="entry name" value="G_AIG1"/>
</dbReference>
<organism evidence="5">
    <name type="scientific">Cyprinus carpio</name>
    <name type="common">Common carp</name>
    <dbReference type="NCBI Taxonomy" id="7962"/>
    <lineage>
        <taxon>Eukaryota</taxon>
        <taxon>Metazoa</taxon>
        <taxon>Chordata</taxon>
        <taxon>Craniata</taxon>
        <taxon>Vertebrata</taxon>
        <taxon>Euteleostomi</taxon>
        <taxon>Actinopterygii</taxon>
        <taxon>Neopterygii</taxon>
        <taxon>Teleostei</taxon>
        <taxon>Ostariophysi</taxon>
        <taxon>Cypriniformes</taxon>
        <taxon>Cyprinidae</taxon>
        <taxon>Cyprininae</taxon>
        <taxon>Cyprinus</taxon>
    </lineage>
</organism>
<evidence type="ECO:0000256" key="3">
    <source>
        <dbReference type="ARBA" id="ARBA00023134"/>
    </source>
</evidence>
<keyword evidence="2" id="KW-0547">Nucleotide-binding</keyword>
<dbReference type="InterPro" id="IPR045058">
    <property type="entry name" value="GIMA/IAN/Toc"/>
</dbReference>
<name>A0A9Q9XPB1_CYPCA</name>
<evidence type="ECO:0000256" key="2">
    <source>
        <dbReference type="ARBA" id="ARBA00022741"/>
    </source>
</evidence>
<dbReference type="KEGG" id="ccar:122141657"/>
<proteinExistence type="inferred from homology"/>